<keyword evidence="2" id="KW-1185">Reference proteome</keyword>
<reference evidence="2" key="1">
    <citation type="journal article" date="2019" name="Int. J. Syst. Evol. Microbiol.">
        <title>The Global Catalogue of Microorganisms (GCM) 10K type strain sequencing project: providing services to taxonomists for standard genome sequencing and annotation.</title>
        <authorList>
            <consortium name="The Broad Institute Genomics Platform"/>
            <consortium name="The Broad Institute Genome Sequencing Center for Infectious Disease"/>
            <person name="Wu L."/>
            <person name="Ma J."/>
        </authorList>
    </citation>
    <scope>NUCLEOTIDE SEQUENCE [LARGE SCALE GENOMIC DNA]</scope>
    <source>
        <strain evidence="2">NBRC 104970</strain>
    </source>
</reference>
<sequence>MLARRLGAGQSSTRARLGLVTLVLGCLLCLPAWTQEPGIRNREANFDYVGDHVELGVRFDVTLKQGLEDALADGFSLPFSYEFQLTRPRLQAWWGNLSSWFEPTARLNYRLSYHNLSRQYRLHLGSFYRSFSTLSEALTALGVVRGWEVLKGTDLARDKSPMAGRVRLLLDVSQLPKPLQLSALGKDDWELSSSWVELKRAETPPADGDAP</sequence>
<comment type="caution">
    <text evidence="1">The sequence shown here is derived from an EMBL/GenBank/DDBJ whole genome shotgun (WGS) entry which is preliminary data.</text>
</comment>
<proteinExistence type="predicted"/>
<evidence type="ECO:0000313" key="1">
    <source>
        <dbReference type="EMBL" id="GLS03589.1"/>
    </source>
</evidence>
<dbReference type="EMBL" id="BSOZ01000006">
    <property type="protein sequence ID" value="GLS03589.1"/>
    <property type="molecule type" value="Genomic_DNA"/>
</dbReference>
<evidence type="ECO:0000313" key="2">
    <source>
        <dbReference type="Proteomes" id="UP001156836"/>
    </source>
</evidence>
<name>A0ABQ6BQ69_9NEIS</name>
<dbReference type="Pfam" id="PF14334">
    <property type="entry name" value="DUF4390"/>
    <property type="match status" value="1"/>
</dbReference>
<organism evidence="1 2">
    <name type="scientific">Chitiniphilus shinanonensis</name>
    <dbReference type="NCBI Taxonomy" id="553088"/>
    <lineage>
        <taxon>Bacteria</taxon>
        <taxon>Pseudomonadati</taxon>
        <taxon>Pseudomonadota</taxon>
        <taxon>Betaproteobacteria</taxon>
        <taxon>Neisseriales</taxon>
        <taxon>Chitinibacteraceae</taxon>
        <taxon>Chitiniphilus</taxon>
    </lineage>
</organism>
<accession>A0ABQ6BQ69</accession>
<dbReference type="InterPro" id="IPR025500">
    <property type="entry name" value="DUF4390"/>
</dbReference>
<protein>
    <recommendedName>
        <fullName evidence="3">Proline rich signal peptide protein</fullName>
    </recommendedName>
</protein>
<dbReference type="Proteomes" id="UP001156836">
    <property type="component" value="Unassembled WGS sequence"/>
</dbReference>
<evidence type="ECO:0008006" key="3">
    <source>
        <dbReference type="Google" id="ProtNLM"/>
    </source>
</evidence>
<gene>
    <name evidence="1" type="ORF">GCM10007860_07340</name>
</gene>